<organism evidence="2 3">
    <name type="scientific">Ceratitis capitata</name>
    <name type="common">Mediterranean fruit fly</name>
    <name type="synonym">Tephritis capitata</name>
    <dbReference type="NCBI Taxonomy" id="7213"/>
    <lineage>
        <taxon>Eukaryota</taxon>
        <taxon>Metazoa</taxon>
        <taxon>Ecdysozoa</taxon>
        <taxon>Arthropoda</taxon>
        <taxon>Hexapoda</taxon>
        <taxon>Insecta</taxon>
        <taxon>Pterygota</taxon>
        <taxon>Neoptera</taxon>
        <taxon>Endopterygota</taxon>
        <taxon>Diptera</taxon>
        <taxon>Brachycera</taxon>
        <taxon>Muscomorpha</taxon>
        <taxon>Tephritoidea</taxon>
        <taxon>Tephritidae</taxon>
        <taxon>Ceratitis</taxon>
        <taxon>Ceratitis</taxon>
    </lineage>
</organism>
<feature type="signal peptide" evidence="1">
    <location>
        <begin position="1"/>
        <end position="18"/>
    </location>
</feature>
<dbReference type="EMBL" id="CAJHJT010000056">
    <property type="protein sequence ID" value="CAD7013978.1"/>
    <property type="molecule type" value="Genomic_DNA"/>
</dbReference>
<dbReference type="AlphaFoldDB" id="A0A811VCE8"/>
<gene>
    <name evidence="2" type="ORF">CCAP1982_LOCUS21987</name>
</gene>
<comment type="caution">
    <text evidence="2">The sequence shown here is derived from an EMBL/GenBank/DDBJ whole genome shotgun (WGS) entry which is preliminary data.</text>
</comment>
<keyword evidence="3" id="KW-1185">Reference proteome</keyword>
<feature type="chain" id="PRO_5033015390" evidence="1">
    <location>
        <begin position="19"/>
        <end position="124"/>
    </location>
</feature>
<reference evidence="2" key="1">
    <citation type="submission" date="2020-11" db="EMBL/GenBank/DDBJ databases">
        <authorList>
            <person name="Whitehead M."/>
        </authorList>
    </citation>
    <scope>NUCLEOTIDE SEQUENCE</scope>
    <source>
        <strain evidence="2">EGII</strain>
    </source>
</reference>
<evidence type="ECO:0000256" key="1">
    <source>
        <dbReference type="SAM" id="SignalP"/>
    </source>
</evidence>
<keyword evidence="1" id="KW-0732">Signal</keyword>
<evidence type="ECO:0000313" key="3">
    <source>
        <dbReference type="Proteomes" id="UP000606786"/>
    </source>
</evidence>
<name>A0A811VCE8_CERCA</name>
<accession>A0A811VCE8</accession>
<sequence>MIAQIFLLCWLMIVRAEARFEDFVINDKYDLKRFGQYDDSMDEGYEMIDDELLSPASENVFDVMDMFNGISMNDLPPEVLQKLEQYFGMMDGSSCSEDDGGLMEFGHGIQSSYGGKFYDTLQLE</sequence>
<dbReference type="Proteomes" id="UP000606786">
    <property type="component" value="Unassembled WGS sequence"/>
</dbReference>
<evidence type="ECO:0000313" key="2">
    <source>
        <dbReference type="EMBL" id="CAD7013978.1"/>
    </source>
</evidence>
<protein>
    <submittedName>
        <fullName evidence="2">(Mediterranean fruit fly) hypothetical protein</fullName>
    </submittedName>
</protein>
<proteinExistence type="predicted"/>